<evidence type="ECO:0000256" key="1">
    <source>
        <dbReference type="ARBA" id="ARBA00010062"/>
    </source>
</evidence>
<comment type="caution">
    <text evidence="5">The sequence shown here is derived from an EMBL/GenBank/DDBJ whole genome shotgun (WGS) entry which is preliminary data.</text>
</comment>
<dbReference type="PANTHER" id="PTHR47235:SF1">
    <property type="entry name" value="BLR6548 PROTEIN"/>
    <property type="match status" value="1"/>
</dbReference>
<dbReference type="AlphaFoldDB" id="A0A2A9HDC3"/>
<dbReference type="SUPFAM" id="SSF53822">
    <property type="entry name" value="Periplasmic binding protein-like I"/>
    <property type="match status" value="1"/>
</dbReference>
<feature type="domain" description="Leucine-binding protein" evidence="4">
    <location>
        <begin position="76"/>
        <end position="403"/>
    </location>
</feature>
<name>A0A2A9HDC3_TEPT2</name>
<comment type="similarity">
    <text evidence="1">Belongs to the leucine-binding protein family.</text>
</comment>
<dbReference type="InterPro" id="IPR028081">
    <property type="entry name" value="Leu-bd"/>
</dbReference>
<dbReference type="PANTHER" id="PTHR47235">
    <property type="entry name" value="BLR6548 PROTEIN"/>
    <property type="match status" value="1"/>
</dbReference>
<dbReference type="CDD" id="cd06343">
    <property type="entry name" value="PBP1_ABC_ligand_binding-like"/>
    <property type="match status" value="1"/>
</dbReference>
<organism evidence="5 6">
    <name type="scientific">Tepidiforma thermophila (strain KCTC 52669 / CGMCC 1.13589 / G233)</name>
    <dbReference type="NCBI Taxonomy" id="2761530"/>
    <lineage>
        <taxon>Bacteria</taxon>
        <taxon>Bacillati</taxon>
        <taxon>Chloroflexota</taxon>
        <taxon>Tepidiformia</taxon>
        <taxon>Tepidiformales</taxon>
        <taxon>Tepidiformaceae</taxon>
        <taxon>Tepidiforma</taxon>
    </lineage>
</organism>
<gene>
    <name evidence="5" type="ORF">A9A59_0508</name>
</gene>
<evidence type="ECO:0000259" key="4">
    <source>
        <dbReference type="Pfam" id="PF13458"/>
    </source>
</evidence>
<evidence type="ECO:0000256" key="2">
    <source>
        <dbReference type="ARBA" id="ARBA00022729"/>
    </source>
</evidence>
<sequence>MPAGHVKAEPWFKEGTHRMRKPKRWTALLMLVAAVAMVLAAACGGDDDDEEETPATGGETPQQDVKKYDPGASDTEIKIGSCYPFSGPAAAYGTIGKSVEAYFKMVNEQGGVNGRKITFITQDDQYSPDKTVQCARSLVEQEKVLFIFNTLGTPSNTAIWDYLNQQKIPHLFVATGASKWGADPKSHPWTMGWQPDYQSESAIYVEWLSKEKPNAKVAILYQNDDYGKDYLEGFKKALGAKASQVIVKEASYAVTDASVSAQVTQLKESGADTFYIIATPKFATQALIAASQVGWKPTILLNSVSQSIPAVVDPAAQQGADLSDVITTIYIKDPGDPQWANDKAIQDYLAFMKKYYPDGNPNDGFNVYGYAVAQTLVEGVLKRAGNNLTRENILKQATSIKDLRVDVLLPGILINTSPVDSPNPDYYPIQAEQLAKYNPSAKKWDLFGEVIDVSKKK</sequence>
<dbReference type="InterPro" id="IPR028082">
    <property type="entry name" value="Peripla_BP_I"/>
</dbReference>
<evidence type="ECO:0000313" key="5">
    <source>
        <dbReference type="EMBL" id="PFG73313.1"/>
    </source>
</evidence>
<accession>A0A2A9HDC3</accession>
<keyword evidence="6" id="KW-1185">Reference proteome</keyword>
<evidence type="ECO:0000256" key="3">
    <source>
        <dbReference type="SAM" id="MobiDB-lite"/>
    </source>
</evidence>
<dbReference type="Gene3D" id="3.40.50.2300">
    <property type="match status" value="2"/>
</dbReference>
<dbReference type="Pfam" id="PF13458">
    <property type="entry name" value="Peripla_BP_6"/>
    <property type="match status" value="1"/>
</dbReference>
<feature type="region of interest" description="Disordered" evidence="3">
    <location>
        <begin position="45"/>
        <end position="71"/>
    </location>
</feature>
<dbReference type="EMBL" id="PDJQ01000001">
    <property type="protein sequence ID" value="PFG73313.1"/>
    <property type="molecule type" value="Genomic_DNA"/>
</dbReference>
<reference evidence="5 6" key="1">
    <citation type="submission" date="2017-09" db="EMBL/GenBank/DDBJ databases">
        <title>Sequencing the genomes of two abundant thermophiles in Great Basin hot springs: Thermocrinis jamiesonii and novel Chloroflexi Thermoflexus hugenholtzii.</title>
        <authorList>
            <person name="Hedlund B."/>
        </authorList>
    </citation>
    <scope>NUCLEOTIDE SEQUENCE [LARGE SCALE GENOMIC DNA]</scope>
    <source>
        <strain evidence="5 6">G233</strain>
    </source>
</reference>
<dbReference type="Proteomes" id="UP000223071">
    <property type="component" value="Unassembled WGS sequence"/>
</dbReference>
<proteinExistence type="inferred from homology"/>
<evidence type="ECO:0000313" key="6">
    <source>
        <dbReference type="Proteomes" id="UP000223071"/>
    </source>
</evidence>
<protein>
    <submittedName>
        <fullName evidence="5">Amino acid/amide ABC transporter substrate-binding protein, HAAT family</fullName>
    </submittedName>
</protein>
<keyword evidence="2" id="KW-0732">Signal</keyword>